<feature type="domain" description="PPE-PPW subfamily C-terminal" evidence="5">
    <location>
        <begin position="457"/>
        <end position="507"/>
    </location>
</feature>
<evidence type="ECO:0000259" key="5">
    <source>
        <dbReference type="Pfam" id="PF18878"/>
    </source>
</evidence>
<dbReference type="InterPro" id="IPR043641">
    <property type="entry name" value="PPE-PPW_C"/>
</dbReference>
<feature type="domain" description="PPE" evidence="4">
    <location>
        <begin position="6"/>
        <end position="169"/>
    </location>
</feature>
<feature type="compositionally biased region" description="Gly residues" evidence="2">
    <location>
        <begin position="463"/>
        <end position="472"/>
    </location>
</feature>
<keyword evidence="3" id="KW-1133">Transmembrane helix</keyword>
<dbReference type="RefSeq" id="WP_409551874.1">
    <property type="nucleotide sequence ID" value="NZ_JBKBDE010000009.1"/>
</dbReference>
<dbReference type="SUPFAM" id="SSF140459">
    <property type="entry name" value="PE/PPE dimer-like"/>
    <property type="match status" value="1"/>
</dbReference>
<keyword evidence="7" id="KW-1185">Reference proteome</keyword>
<evidence type="ECO:0000259" key="4">
    <source>
        <dbReference type="Pfam" id="PF00823"/>
    </source>
</evidence>
<evidence type="ECO:0000313" key="6">
    <source>
        <dbReference type="EMBL" id="MFN6553632.1"/>
    </source>
</evidence>
<dbReference type="Pfam" id="PF18878">
    <property type="entry name" value="PPE-PPW"/>
    <property type="match status" value="1"/>
</dbReference>
<dbReference type="PANTHER" id="PTHR46766:SF1">
    <property type="entry name" value="GLUTAMINE-RICH PROTEIN 2"/>
    <property type="match status" value="1"/>
</dbReference>
<comment type="caution">
    <text evidence="6">The sequence shown here is derived from an EMBL/GenBank/DDBJ whole genome shotgun (WGS) entry which is preliminary data.</text>
</comment>
<evidence type="ECO:0000256" key="2">
    <source>
        <dbReference type="SAM" id="MobiDB-lite"/>
    </source>
</evidence>
<dbReference type="Pfam" id="PF00823">
    <property type="entry name" value="PPE"/>
    <property type="match status" value="1"/>
</dbReference>
<dbReference type="InterPro" id="IPR000030">
    <property type="entry name" value="PPE_dom"/>
</dbReference>
<feature type="transmembrane region" description="Helical" evidence="3">
    <location>
        <begin position="279"/>
        <end position="305"/>
    </location>
</feature>
<dbReference type="InterPro" id="IPR038332">
    <property type="entry name" value="PPE_sf"/>
</dbReference>
<feature type="compositionally biased region" description="Low complexity" evidence="2">
    <location>
        <begin position="446"/>
        <end position="455"/>
    </location>
</feature>
<evidence type="ECO:0000256" key="1">
    <source>
        <dbReference type="ARBA" id="ARBA00010652"/>
    </source>
</evidence>
<comment type="similarity">
    <text evidence="1">Belongs to the mycobacterial PPE family.</text>
</comment>
<dbReference type="Proteomes" id="UP001635817">
    <property type="component" value="Unassembled WGS sequence"/>
</dbReference>
<proteinExistence type="inferred from homology"/>
<reference evidence="6 7" key="1">
    <citation type="submission" date="2024-12" db="EMBL/GenBank/DDBJ databases">
        <title>The coexistence of Mycolicibacterium septicum and Mycolicibacterium nivoides in clinical samples.</title>
        <authorList>
            <person name="Wang C."/>
            <person name="Feng Y."/>
            <person name="Zong Z."/>
        </authorList>
    </citation>
    <scope>NUCLEOTIDE SEQUENCE [LARGE SCALE GENOMIC DNA]</scope>
    <source>
        <strain evidence="6 7">120310</strain>
    </source>
</reference>
<keyword evidence="3" id="KW-0812">Transmembrane</keyword>
<gene>
    <name evidence="6" type="ORF">ACK4CP_24805</name>
</gene>
<protein>
    <submittedName>
        <fullName evidence="6">PPE domain-containing protein</fullName>
    </submittedName>
</protein>
<dbReference type="PANTHER" id="PTHR46766">
    <property type="entry name" value="GLUTAMINE-RICH PROTEIN 2"/>
    <property type="match status" value="1"/>
</dbReference>
<evidence type="ECO:0000313" key="7">
    <source>
        <dbReference type="Proteomes" id="UP001635817"/>
    </source>
</evidence>
<dbReference type="Gene3D" id="1.20.1260.20">
    <property type="entry name" value="PPE superfamily"/>
    <property type="match status" value="1"/>
</dbReference>
<name>A0ABW9M2Z9_9MYCO</name>
<keyword evidence="3" id="KW-0472">Membrane</keyword>
<sequence length="515" mass="51900">MTAPTWFAAPPEVHSALLANGPGPGSLLVAAGAWHDLATGYASAASELTAVLGVVQAGAWEGPSAERYAAAHGPYLAWLNSQSVSSGLAAAQHESAAAAYSTALAAMPTLGELAANHVAHGVLSATNFFGINTIPIAVNEADYVRMWLQAATTMSTYQAVSGAALAAVPQIVPAPMVVAPGVGETGSAMASMAQTESQASAGESGSSLNIADTIWQFLEDYLATAPGGQETIEFLKNPEAMIQAFLTGFATNPVQALITWGPTFFLVSYNLVWGWPLWWTIYGLLLASPLLMAASLGLIGLVGLVPLSADVPPADAGADTPAQSPVRAEHNNIQPLAALPTTATGAGGAPGASTPAAGGGATAAPAVGQAVFAPYAVSGLDPDEGVGPTLTEGTGAKAPAGDIVASSSAAALAATRARRKARRRRGGDLKERGYRDEFMTLDDDAGPAAAAPPRAEASDRGTGKQGAAGGFAGTRPEVRHTAEGIVALRSDDVFGGAPAGPLLPRSWGEKATGPW</sequence>
<feature type="compositionally biased region" description="Low complexity" evidence="2">
    <location>
        <begin position="351"/>
        <end position="360"/>
    </location>
</feature>
<organism evidence="6 7">
    <name type="scientific">Mycolicibacterium septicum</name>
    <dbReference type="NCBI Taxonomy" id="98668"/>
    <lineage>
        <taxon>Bacteria</taxon>
        <taxon>Bacillati</taxon>
        <taxon>Actinomycetota</taxon>
        <taxon>Actinomycetes</taxon>
        <taxon>Mycobacteriales</taxon>
        <taxon>Mycobacteriaceae</taxon>
        <taxon>Mycolicibacterium</taxon>
    </lineage>
</organism>
<accession>A0ABW9M2Z9</accession>
<dbReference type="EMBL" id="JBKBDE010000009">
    <property type="protein sequence ID" value="MFN6553632.1"/>
    <property type="molecule type" value="Genomic_DNA"/>
</dbReference>
<feature type="region of interest" description="Disordered" evidence="2">
    <location>
        <begin position="441"/>
        <end position="476"/>
    </location>
</feature>
<feature type="transmembrane region" description="Helical" evidence="3">
    <location>
        <begin position="244"/>
        <end position="267"/>
    </location>
</feature>
<evidence type="ECO:0000256" key="3">
    <source>
        <dbReference type="SAM" id="Phobius"/>
    </source>
</evidence>
<feature type="region of interest" description="Disordered" evidence="2">
    <location>
        <begin position="340"/>
        <end position="360"/>
    </location>
</feature>